<dbReference type="Proteomes" id="UP000229498">
    <property type="component" value="Unassembled WGS sequence"/>
</dbReference>
<evidence type="ECO:0008006" key="8">
    <source>
        <dbReference type="Google" id="ProtNLM"/>
    </source>
</evidence>
<feature type="transmembrane region" description="Helical" evidence="5">
    <location>
        <begin position="12"/>
        <end position="36"/>
    </location>
</feature>
<evidence type="ECO:0000256" key="1">
    <source>
        <dbReference type="ARBA" id="ARBA00004370"/>
    </source>
</evidence>
<dbReference type="Gene3D" id="1.20.120.550">
    <property type="entry name" value="Membrane associated eicosanoid/glutathione metabolism-like domain"/>
    <property type="match status" value="1"/>
</dbReference>
<dbReference type="OrthoDB" id="7743618at2"/>
<sequence length="129" mass="14031">MSYELQALGWAALIWVLHFLVSSMAASGQVGMGYLLGPRDEQKELTGAAARLKRAMANYNEGLLLFAVAVVLVVLGQASSELTQYCAGVFLAARLLYIPAYALGWSPWRTLIWFVGFAATLVMVLVALF</sequence>
<proteinExistence type="predicted"/>
<protein>
    <recommendedName>
        <fullName evidence="8">MAPEG family protein</fullName>
    </recommendedName>
</protein>
<dbReference type="InterPro" id="IPR023352">
    <property type="entry name" value="MAPEG-like_dom_sf"/>
</dbReference>
<keyword evidence="3 5" id="KW-1133">Transmembrane helix</keyword>
<organism evidence="6 7">
    <name type="scientific">Minwuia thermotolerans</name>
    <dbReference type="NCBI Taxonomy" id="2056226"/>
    <lineage>
        <taxon>Bacteria</taxon>
        <taxon>Pseudomonadati</taxon>
        <taxon>Pseudomonadota</taxon>
        <taxon>Alphaproteobacteria</taxon>
        <taxon>Minwuiales</taxon>
        <taxon>Minwuiaceae</taxon>
        <taxon>Minwuia</taxon>
    </lineage>
</organism>
<dbReference type="SUPFAM" id="SSF161084">
    <property type="entry name" value="MAPEG domain-like"/>
    <property type="match status" value="1"/>
</dbReference>
<feature type="transmembrane region" description="Helical" evidence="5">
    <location>
        <begin position="82"/>
        <end position="103"/>
    </location>
</feature>
<dbReference type="EMBL" id="PHIG01000028">
    <property type="protein sequence ID" value="PJK30423.1"/>
    <property type="molecule type" value="Genomic_DNA"/>
</dbReference>
<name>A0A2M9G3Y4_9PROT</name>
<dbReference type="InterPro" id="IPR001129">
    <property type="entry name" value="Membr-assoc_MAPEG"/>
</dbReference>
<reference evidence="6 7" key="1">
    <citation type="submission" date="2017-11" db="EMBL/GenBank/DDBJ databases">
        <title>Draft genome sequence of Rhizobiales bacterium SY3-13.</title>
        <authorList>
            <person name="Sun C."/>
        </authorList>
    </citation>
    <scope>NUCLEOTIDE SEQUENCE [LARGE SCALE GENOMIC DNA]</scope>
    <source>
        <strain evidence="6 7">SY3-13</strain>
    </source>
</reference>
<dbReference type="GO" id="GO:0016020">
    <property type="term" value="C:membrane"/>
    <property type="evidence" value="ECO:0007669"/>
    <property type="project" value="UniProtKB-SubCell"/>
</dbReference>
<feature type="transmembrane region" description="Helical" evidence="5">
    <location>
        <begin position="57"/>
        <end position="76"/>
    </location>
</feature>
<evidence type="ECO:0000256" key="5">
    <source>
        <dbReference type="SAM" id="Phobius"/>
    </source>
</evidence>
<keyword evidence="4 5" id="KW-0472">Membrane</keyword>
<accession>A0A2M9G3Y4</accession>
<evidence type="ECO:0000256" key="2">
    <source>
        <dbReference type="ARBA" id="ARBA00022692"/>
    </source>
</evidence>
<keyword evidence="7" id="KW-1185">Reference proteome</keyword>
<dbReference type="PANTHER" id="PTHR35371:SF1">
    <property type="entry name" value="BLR7753 PROTEIN"/>
    <property type="match status" value="1"/>
</dbReference>
<keyword evidence="2 5" id="KW-0812">Transmembrane</keyword>
<gene>
    <name evidence="6" type="ORF">CVT23_07050</name>
</gene>
<dbReference type="Pfam" id="PF01124">
    <property type="entry name" value="MAPEG"/>
    <property type="match status" value="1"/>
</dbReference>
<feature type="transmembrane region" description="Helical" evidence="5">
    <location>
        <begin position="110"/>
        <end position="128"/>
    </location>
</feature>
<evidence type="ECO:0000313" key="6">
    <source>
        <dbReference type="EMBL" id="PJK30423.1"/>
    </source>
</evidence>
<evidence type="ECO:0000256" key="3">
    <source>
        <dbReference type="ARBA" id="ARBA00022989"/>
    </source>
</evidence>
<evidence type="ECO:0000313" key="7">
    <source>
        <dbReference type="Proteomes" id="UP000229498"/>
    </source>
</evidence>
<comment type="caution">
    <text evidence="6">The sequence shown here is derived from an EMBL/GenBank/DDBJ whole genome shotgun (WGS) entry which is preliminary data.</text>
</comment>
<comment type="subcellular location">
    <subcellularLocation>
        <location evidence="1">Membrane</location>
    </subcellularLocation>
</comment>
<dbReference type="AlphaFoldDB" id="A0A2M9G3Y4"/>
<dbReference type="PANTHER" id="PTHR35371">
    <property type="entry name" value="INNER MEMBRANE PROTEIN"/>
    <property type="match status" value="1"/>
</dbReference>
<evidence type="ECO:0000256" key="4">
    <source>
        <dbReference type="ARBA" id="ARBA00023136"/>
    </source>
</evidence>